<dbReference type="AlphaFoldDB" id="G7E7K5"/>
<organism evidence="1 2">
    <name type="scientific">Mixia osmundae (strain CBS 9802 / IAM 14324 / JCM 22182 / KY 12970)</name>
    <dbReference type="NCBI Taxonomy" id="764103"/>
    <lineage>
        <taxon>Eukaryota</taxon>
        <taxon>Fungi</taxon>
        <taxon>Dikarya</taxon>
        <taxon>Basidiomycota</taxon>
        <taxon>Pucciniomycotina</taxon>
        <taxon>Mixiomycetes</taxon>
        <taxon>Mixiales</taxon>
        <taxon>Mixiaceae</taxon>
        <taxon>Mixia</taxon>
    </lineage>
</organism>
<sequence length="33" mass="3719">MHRPSSARRRRHGRGVSIAQHSIAVDSYAEMKA</sequence>
<dbReference type="Proteomes" id="UP000009131">
    <property type="component" value="Unassembled WGS sequence"/>
</dbReference>
<comment type="caution">
    <text evidence="1">The sequence shown here is derived from an EMBL/GenBank/DDBJ whole genome shotgun (WGS) entry which is preliminary data.</text>
</comment>
<name>G7E7K5_MIXOS</name>
<evidence type="ECO:0000313" key="1">
    <source>
        <dbReference type="EMBL" id="GAA98815.1"/>
    </source>
</evidence>
<reference evidence="1 2" key="2">
    <citation type="journal article" date="2012" name="Open Biol.">
        <title>Characteristics of nucleosomes and linker DNA regions on the genome of the basidiomycete Mixia osmundae revealed by mono- and dinucleosome mapping.</title>
        <authorList>
            <person name="Nishida H."/>
            <person name="Kondo S."/>
            <person name="Matsumoto T."/>
            <person name="Suzuki Y."/>
            <person name="Yoshikawa H."/>
            <person name="Taylor T.D."/>
            <person name="Sugiyama J."/>
        </authorList>
    </citation>
    <scope>NUCLEOTIDE SEQUENCE [LARGE SCALE GENOMIC DNA]</scope>
    <source>
        <strain evidence="2">CBS 9802 / IAM 14324 / JCM 22182 / KY 12970</strain>
    </source>
</reference>
<reference evidence="1 2" key="1">
    <citation type="journal article" date="2011" name="J. Gen. Appl. Microbiol.">
        <title>Draft genome sequencing of the enigmatic basidiomycete Mixia osmundae.</title>
        <authorList>
            <person name="Nishida H."/>
            <person name="Nagatsuka Y."/>
            <person name="Sugiyama J."/>
        </authorList>
    </citation>
    <scope>NUCLEOTIDE SEQUENCE [LARGE SCALE GENOMIC DNA]</scope>
    <source>
        <strain evidence="2">CBS 9802 / IAM 14324 / JCM 22182 / KY 12970</strain>
    </source>
</reference>
<dbReference type="EMBL" id="BABT02000165">
    <property type="protein sequence ID" value="GAA98815.1"/>
    <property type="molecule type" value="Genomic_DNA"/>
</dbReference>
<protein>
    <submittedName>
        <fullName evidence="1">Uncharacterized protein</fullName>
    </submittedName>
</protein>
<gene>
    <name evidence="1" type="primary">Mo05503</name>
    <name evidence="1" type="ORF">E5Q_05503</name>
</gene>
<evidence type="ECO:0000313" key="2">
    <source>
        <dbReference type="Proteomes" id="UP000009131"/>
    </source>
</evidence>
<keyword evidence="2" id="KW-1185">Reference proteome</keyword>
<proteinExistence type="predicted"/>
<accession>G7E7K5</accession>
<dbReference type="HOGENOM" id="CLU_3384944_0_0_1"/>
<dbReference type="InParanoid" id="G7E7K5"/>